<dbReference type="GO" id="GO:0006351">
    <property type="term" value="P:DNA-templated transcription"/>
    <property type="evidence" value="ECO:0007669"/>
    <property type="project" value="InterPro"/>
</dbReference>
<evidence type="ECO:0000256" key="7">
    <source>
        <dbReference type="ARBA" id="ARBA00023163"/>
    </source>
</evidence>
<dbReference type="FunFam" id="2.170.120.12:FF:000001">
    <property type="entry name" value="DNA-directed RNA polymerase subunit alpha"/>
    <property type="match status" value="1"/>
</dbReference>
<keyword evidence="5" id="KW-0808">Transferase</keyword>
<dbReference type="SUPFAM" id="SSF55257">
    <property type="entry name" value="RBP11-like subunits of RNA polymerase"/>
    <property type="match status" value="1"/>
</dbReference>
<keyword evidence="7" id="KW-0804">Transcription</keyword>
<reference evidence="12 13" key="1">
    <citation type="journal article" date="2016" name="Environ. Microbiol.">
        <title>Genomic resolution of a cold subsurface aquifer community provides metabolic insights for novel microbes adapted to high CO concentrations.</title>
        <authorList>
            <person name="Probst A.J."/>
            <person name="Castelle C.J."/>
            <person name="Singh A."/>
            <person name="Brown C.T."/>
            <person name="Anantharaman K."/>
            <person name="Sharon I."/>
            <person name="Hug L.A."/>
            <person name="Burstein D."/>
            <person name="Emerson J.B."/>
            <person name="Thomas B.C."/>
            <person name="Banfield J.F."/>
        </authorList>
    </citation>
    <scope>NUCLEOTIDE SEQUENCE [LARGE SCALE GENOMIC DNA]</scope>
    <source>
        <strain evidence="12">CG1_02_41_21</strain>
    </source>
</reference>
<keyword evidence="4 12" id="KW-0240">DNA-directed RNA polymerase</keyword>
<keyword evidence="6" id="KW-0548">Nucleotidyltransferase</keyword>
<dbReference type="InterPro" id="IPR011773">
    <property type="entry name" value="DNA-dir_RpoA"/>
</dbReference>
<dbReference type="SUPFAM" id="SSF56553">
    <property type="entry name" value="Insert subdomain of RNA polymerase alpha subunit"/>
    <property type="match status" value="1"/>
</dbReference>
<dbReference type="EMBL" id="MNUV01000016">
    <property type="protein sequence ID" value="OIO08096.1"/>
    <property type="molecule type" value="Genomic_DNA"/>
</dbReference>
<dbReference type="InterPro" id="IPR036643">
    <property type="entry name" value="RNApol_insert_sf"/>
</dbReference>
<dbReference type="GO" id="GO:0046983">
    <property type="term" value="F:protein dimerization activity"/>
    <property type="evidence" value="ECO:0007669"/>
    <property type="project" value="InterPro"/>
</dbReference>
<proteinExistence type="inferred from homology"/>
<comment type="caution">
    <text evidence="12">The sequence shown here is derived from an EMBL/GenBank/DDBJ whole genome shotgun (WGS) entry which is preliminary data.</text>
</comment>
<dbReference type="GO" id="GO:0003677">
    <property type="term" value="F:DNA binding"/>
    <property type="evidence" value="ECO:0007669"/>
    <property type="project" value="InterPro"/>
</dbReference>
<comment type="similarity">
    <text evidence="1">Belongs to the RNA polymerase alpha chain family.</text>
</comment>
<sequence>MEKISLPKKIEFKDGAQLHEGSAIVEPLYPGYGMTVGNSLRRVLLSSLPGAAVVGVKIKGASHEFMAIPNVKEDVLEIVLNLKQLRFKMHSEEEIKLELSVSGKKAVKASDITKNSQVEIINPELVLANITNPAGNLNMEIYIQPGRGYQMSEGDKKASNEIGFIEVDAVFSPILAVSSNVENVRVGKMTNWDKLIINIKTDGTITYEEAFKESVQILIDQFNALLSGPEVKEEVELEAEEEAVVEKIKEVKEKKPKKLKNKFI</sequence>
<evidence type="ECO:0000313" key="13">
    <source>
        <dbReference type="Proteomes" id="UP000182860"/>
    </source>
</evidence>
<feature type="domain" description="DNA-directed RNA polymerase RpoA/D/Rpb3-type" evidence="11">
    <location>
        <begin position="20"/>
        <end position="228"/>
    </location>
</feature>
<evidence type="ECO:0000256" key="1">
    <source>
        <dbReference type="ARBA" id="ARBA00007123"/>
    </source>
</evidence>
<name>A0A1J4T9B7_9BACT</name>
<protein>
    <recommendedName>
        <fullName evidence="3">DNA-directed RNA polymerase subunit alpha</fullName>
        <ecNumber evidence="2">2.7.7.6</ecNumber>
    </recommendedName>
    <alternativeName>
        <fullName evidence="9">RNA polymerase subunit alpha</fullName>
    </alternativeName>
    <alternativeName>
        <fullName evidence="8">Transcriptase subunit alpha</fullName>
    </alternativeName>
</protein>
<dbReference type="InterPro" id="IPR011262">
    <property type="entry name" value="DNA-dir_RNA_pol_insert"/>
</dbReference>
<dbReference type="Pfam" id="PF01000">
    <property type="entry name" value="RNA_pol_A_bac"/>
    <property type="match status" value="1"/>
</dbReference>
<evidence type="ECO:0000313" key="12">
    <source>
        <dbReference type="EMBL" id="OIO08096.1"/>
    </source>
</evidence>
<evidence type="ECO:0000259" key="11">
    <source>
        <dbReference type="SMART" id="SM00662"/>
    </source>
</evidence>
<evidence type="ECO:0000256" key="4">
    <source>
        <dbReference type="ARBA" id="ARBA00022478"/>
    </source>
</evidence>
<dbReference type="CDD" id="cd06928">
    <property type="entry name" value="RNAP_alpha_NTD"/>
    <property type="match status" value="1"/>
</dbReference>
<organism evidence="12 13">
    <name type="scientific">Candidatus Falkowbacteria bacterium CG1_02_41_21</name>
    <dbReference type="NCBI Taxonomy" id="1805147"/>
    <lineage>
        <taxon>Bacteria</taxon>
        <taxon>Candidatus Falkowiibacteriota</taxon>
    </lineage>
</organism>
<dbReference type="AlphaFoldDB" id="A0A1J4T9B7"/>
<evidence type="ECO:0000256" key="3">
    <source>
        <dbReference type="ARBA" id="ARBA00015972"/>
    </source>
</evidence>
<accession>A0A1J4T9B7</accession>
<dbReference type="GO" id="GO:0000428">
    <property type="term" value="C:DNA-directed RNA polymerase complex"/>
    <property type="evidence" value="ECO:0007669"/>
    <property type="project" value="UniProtKB-KW"/>
</dbReference>
<evidence type="ECO:0000256" key="2">
    <source>
        <dbReference type="ARBA" id="ARBA00012418"/>
    </source>
</evidence>
<dbReference type="InterPro" id="IPR036603">
    <property type="entry name" value="RBP11-like"/>
</dbReference>
<dbReference type="GO" id="GO:0003899">
    <property type="term" value="F:DNA-directed RNA polymerase activity"/>
    <property type="evidence" value="ECO:0007669"/>
    <property type="project" value="UniProtKB-EC"/>
</dbReference>
<evidence type="ECO:0000256" key="8">
    <source>
        <dbReference type="ARBA" id="ARBA00032524"/>
    </source>
</evidence>
<dbReference type="GO" id="GO:0005737">
    <property type="term" value="C:cytoplasm"/>
    <property type="evidence" value="ECO:0007669"/>
    <property type="project" value="UniProtKB-ARBA"/>
</dbReference>
<evidence type="ECO:0000256" key="9">
    <source>
        <dbReference type="ARBA" id="ARBA00033070"/>
    </source>
</evidence>
<dbReference type="InterPro" id="IPR011263">
    <property type="entry name" value="DNA-dir_RNA_pol_RpoA/D/Rpb3"/>
</dbReference>
<dbReference type="EC" id="2.7.7.6" evidence="2"/>
<dbReference type="NCBIfam" id="TIGR02027">
    <property type="entry name" value="rpoA"/>
    <property type="match status" value="1"/>
</dbReference>
<dbReference type="SMART" id="SM00662">
    <property type="entry name" value="RPOLD"/>
    <property type="match status" value="1"/>
</dbReference>
<evidence type="ECO:0000256" key="5">
    <source>
        <dbReference type="ARBA" id="ARBA00022679"/>
    </source>
</evidence>
<dbReference type="Gene3D" id="3.30.1360.10">
    <property type="entry name" value="RNA polymerase, RBP11-like subunit"/>
    <property type="match status" value="1"/>
</dbReference>
<dbReference type="Proteomes" id="UP000182860">
    <property type="component" value="Unassembled WGS sequence"/>
</dbReference>
<dbReference type="Pfam" id="PF01193">
    <property type="entry name" value="RNA_pol_L"/>
    <property type="match status" value="1"/>
</dbReference>
<dbReference type="Gene3D" id="2.170.120.12">
    <property type="entry name" value="DNA-directed RNA polymerase, insert domain"/>
    <property type="match status" value="1"/>
</dbReference>
<evidence type="ECO:0000256" key="6">
    <source>
        <dbReference type="ARBA" id="ARBA00022695"/>
    </source>
</evidence>
<comment type="catalytic activity">
    <reaction evidence="10">
        <text>RNA(n) + a ribonucleoside 5'-triphosphate = RNA(n+1) + diphosphate</text>
        <dbReference type="Rhea" id="RHEA:21248"/>
        <dbReference type="Rhea" id="RHEA-COMP:14527"/>
        <dbReference type="Rhea" id="RHEA-COMP:17342"/>
        <dbReference type="ChEBI" id="CHEBI:33019"/>
        <dbReference type="ChEBI" id="CHEBI:61557"/>
        <dbReference type="ChEBI" id="CHEBI:140395"/>
        <dbReference type="EC" id="2.7.7.6"/>
    </reaction>
</comment>
<evidence type="ECO:0000256" key="10">
    <source>
        <dbReference type="ARBA" id="ARBA00048552"/>
    </source>
</evidence>
<gene>
    <name evidence="12" type="ORF">AUJ35_01020</name>
</gene>